<keyword evidence="3" id="KW-1185">Reference proteome</keyword>
<evidence type="ECO:0000313" key="3">
    <source>
        <dbReference type="Proteomes" id="UP001189429"/>
    </source>
</evidence>
<dbReference type="EMBL" id="CAUYUJ010015297">
    <property type="protein sequence ID" value="CAK0852152.1"/>
    <property type="molecule type" value="Genomic_DNA"/>
</dbReference>
<reference evidence="2" key="1">
    <citation type="submission" date="2023-10" db="EMBL/GenBank/DDBJ databases">
        <authorList>
            <person name="Chen Y."/>
            <person name="Shah S."/>
            <person name="Dougan E. K."/>
            <person name="Thang M."/>
            <person name="Chan C."/>
        </authorList>
    </citation>
    <scope>NUCLEOTIDE SEQUENCE [LARGE SCALE GENOMIC DNA]</scope>
</reference>
<feature type="region of interest" description="Disordered" evidence="1">
    <location>
        <begin position="61"/>
        <end position="85"/>
    </location>
</feature>
<evidence type="ECO:0000256" key="1">
    <source>
        <dbReference type="SAM" id="MobiDB-lite"/>
    </source>
</evidence>
<dbReference type="Proteomes" id="UP001189429">
    <property type="component" value="Unassembled WGS sequence"/>
</dbReference>
<proteinExistence type="predicted"/>
<comment type="caution">
    <text evidence="2">The sequence shown here is derived from an EMBL/GenBank/DDBJ whole genome shotgun (WGS) entry which is preliminary data.</text>
</comment>
<feature type="non-terminal residue" evidence="2">
    <location>
        <position position="109"/>
    </location>
</feature>
<evidence type="ECO:0000313" key="2">
    <source>
        <dbReference type="EMBL" id="CAK0852152.1"/>
    </source>
</evidence>
<organism evidence="2 3">
    <name type="scientific">Prorocentrum cordatum</name>
    <dbReference type="NCBI Taxonomy" id="2364126"/>
    <lineage>
        <taxon>Eukaryota</taxon>
        <taxon>Sar</taxon>
        <taxon>Alveolata</taxon>
        <taxon>Dinophyceae</taxon>
        <taxon>Prorocentrales</taxon>
        <taxon>Prorocentraceae</taxon>
        <taxon>Prorocentrum</taxon>
    </lineage>
</organism>
<sequence length="109" mass="11228">MVTGPSCHEELLTTTLDRKTLERSLGGENDAPFDSQIFVSEGVCGSVYGTEFDEQLAVRGGAARGAPPPRPAPGPGAEACAGRQGSHGLLFDTTSSISAVRAALRLAGR</sequence>
<gene>
    <name evidence="2" type="ORF">PCOR1329_LOCUS44101</name>
</gene>
<name>A0ABN9U0I1_9DINO</name>
<accession>A0ABN9U0I1</accession>
<protein>
    <submittedName>
        <fullName evidence="2">Uncharacterized protein</fullName>
    </submittedName>
</protein>